<sequence length="72" mass="8415">MLPDRDFRLGSGERYVWGDRSEGIIVQGRRHHGPDEWGFAGGTGQERLSEQSFQYFRDRLSFWWLLREGGLG</sequence>
<organism evidence="1 2">
    <name type="scientific">Eiseniibacteriota bacterium</name>
    <dbReference type="NCBI Taxonomy" id="2212470"/>
    <lineage>
        <taxon>Bacteria</taxon>
        <taxon>Candidatus Eiseniibacteriota</taxon>
    </lineage>
</organism>
<accession>A0A948RSW5</accession>
<name>A0A948RSW5_UNCEI</name>
<dbReference type="Proteomes" id="UP000777784">
    <property type="component" value="Unassembled WGS sequence"/>
</dbReference>
<evidence type="ECO:0000313" key="2">
    <source>
        <dbReference type="Proteomes" id="UP000777784"/>
    </source>
</evidence>
<comment type="caution">
    <text evidence="1">The sequence shown here is derived from an EMBL/GenBank/DDBJ whole genome shotgun (WGS) entry which is preliminary data.</text>
</comment>
<gene>
    <name evidence="1" type="ORF">KJ970_05660</name>
</gene>
<dbReference type="EMBL" id="JAHJDP010000031">
    <property type="protein sequence ID" value="MBU2690395.1"/>
    <property type="molecule type" value="Genomic_DNA"/>
</dbReference>
<proteinExistence type="predicted"/>
<reference evidence="1" key="1">
    <citation type="submission" date="2021-05" db="EMBL/GenBank/DDBJ databases">
        <title>Energy efficiency and biological interactions define the core microbiome of deep oligotrophic groundwater.</title>
        <authorList>
            <person name="Mehrshad M."/>
            <person name="Lopez-Fernandez M."/>
            <person name="Bell E."/>
            <person name="Bernier-Latmani R."/>
            <person name="Bertilsson S."/>
            <person name="Dopson M."/>
        </authorList>
    </citation>
    <scope>NUCLEOTIDE SEQUENCE</scope>
    <source>
        <strain evidence="1">Modern_marine.mb.64</strain>
    </source>
</reference>
<evidence type="ECO:0000313" key="1">
    <source>
        <dbReference type="EMBL" id="MBU2690395.1"/>
    </source>
</evidence>
<protein>
    <submittedName>
        <fullName evidence="1">Uncharacterized protein</fullName>
    </submittedName>
</protein>
<dbReference type="AlphaFoldDB" id="A0A948RSW5"/>